<dbReference type="Pfam" id="PF13407">
    <property type="entry name" value="Peripla_BP_4"/>
    <property type="match status" value="1"/>
</dbReference>
<dbReference type="PANTHER" id="PTHR46847:SF1">
    <property type="entry name" value="D-ALLOSE-BINDING PERIPLASMIC PROTEIN-RELATED"/>
    <property type="match status" value="1"/>
</dbReference>
<keyword evidence="3 4" id="KW-0732">Signal</keyword>
<evidence type="ECO:0000313" key="7">
    <source>
        <dbReference type="Proteomes" id="UP000635278"/>
    </source>
</evidence>
<comment type="subcellular location">
    <subcellularLocation>
        <location evidence="1">Cell envelope</location>
    </subcellularLocation>
</comment>
<feature type="domain" description="Periplasmic binding protein" evidence="5">
    <location>
        <begin position="60"/>
        <end position="311"/>
    </location>
</feature>
<evidence type="ECO:0000256" key="2">
    <source>
        <dbReference type="ARBA" id="ARBA00007639"/>
    </source>
</evidence>
<gene>
    <name evidence="6" type="ORF">GOB93_01160</name>
</gene>
<evidence type="ECO:0000313" key="6">
    <source>
        <dbReference type="EMBL" id="NHN83251.1"/>
    </source>
</evidence>
<reference evidence="6 7" key="1">
    <citation type="journal article" date="2020" name="Int. J. Syst. Evol. Microbiol.">
        <title>Novel acetic acid bacteria from cider fermentations: Acetobacter conturbans sp. nov. and Acetobacter fallax sp. nov.</title>
        <authorList>
            <person name="Sombolestani A.S."/>
            <person name="Cleenwerck I."/>
            <person name="Cnockaert M."/>
            <person name="Borremans W."/>
            <person name="Wieme A.D."/>
            <person name="De Vuyst L."/>
            <person name="Vandamme P."/>
        </authorList>
    </citation>
    <scope>NUCLEOTIDE SEQUENCE [LARGE SCALE GENOMIC DNA]</scope>
    <source>
        <strain evidence="6 7">LMG 30640</strain>
    </source>
</reference>
<keyword evidence="7" id="KW-1185">Reference proteome</keyword>
<dbReference type="SUPFAM" id="SSF53822">
    <property type="entry name" value="Periplasmic binding protein-like I"/>
    <property type="match status" value="1"/>
</dbReference>
<dbReference type="EMBL" id="WOTB01000001">
    <property type="protein sequence ID" value="NHN83251.1"/>
    <property type="molecule type" value="Genomic_DNA"/>
</dbReference>
<proteinExistence type="inferred from homology"/>
<feature type="chain" id="PRO_5046560770" evidence="4">
    <location>
        <begin position="29"/>
        <end position="349"/>
    </location>
</feature>
<feature type="signal peptide" evidence="4">
    <location>
        <begin position="1"/>
        <end position="28"/>
    </location>
</feature>
<dbReference type="Proteomes" id="UP000635278">
    <property type="component" value="Unassembled WGS sequence"/>
</dbReference>
<dbReference type="Gene3D" id="3.40.50.2300">
    <property type="match status" value="2"/>
</dbReference>
<comment type="caution">
    <text evidence="6">The sequence shown here is derived from an EMBL/GenBank/DDBJ whole genome shotgun (WGS) entry which is preliminary data.</text>
</comment>
<dbReference type="InterPro" id="IPR025997">
    <property type="entry name" value="SBP_2_dom"/>
</dbReference>
<evidence type="ECO:0000256" key="4">
    <source>
        <dbReference type="SAM" id="SignalP"/>
    </source>
</evidence>
<comment type="similarity">
    <text evidence="2">Belongs to the bacterial solute-binding protein 2 family.</text>
</comment>
<protein>
    <submittedName>
        <fullName evidence="6">Substrate-binding domain-containing protein</fullName>
    </submittedName>
</protein>
<evidence type="ECO:0000259" key="5">
    <source>
        <dbReference type="Pfam" id="PF13407"/>
    </source>
</evidence>
<dbReference type="RefSeq" id="WP_173581683.1">
    <property type="nucleotide sequence ID" value="NZ_WOTB01000001.1"/>
</dbReference>
<name>A0ABX0JHJ2_9PROT</name>
<dbReference type="InterPro" id="IPR028082">
    <property type="entry name" value="Peripla_BP_I"/>
</dbReference>
<sequence length="349" mass="36475">MLTVHRRKLICGALTLCLPAARARAAHAGTAAGLDARTTTGTAQFSIPRPGAAQTNPVRIALVQTTESSQYFNEITRGVRSRCDQLGYTLSVFDADNSPVAQSDAIENYAEQNVSAILLCAIDVYGVRDAISTAARSGVPVIAIDAIVTGKTIAQIGVDNISTAARLLDALLQPGHTPPASIGIVGATSSYIQTLRCNGFLDAMKKQAPSLHVAGFVDGQNILDSAQTAAEDLLAAAPELDLIYATGEPAMIGALSALQTSPPRKPVHLAGWDMSPEIARGLRNGTVLATAVQDTVGMGEAAVNAARDWLTNTPAPHDITVPATIVTPRTLVASVTPTDRIRTTMIRQP</sequence>
<organism evidence="6 7">
    <name type="scientific">Acetobacter musti</name>
    <dbReference type="NCBI Taxonomy" id="864732"/>
    <lineage>
        <taxon>Bacteria</taxon>
        <taxon>Pseudomonadati</taxon>
        <taxon>Pseudomonadota</taxon>
        <taxon>Alphaproteobacteria</taxon>
        <taxon>Acetobacterales</taxon>
        <taxon>Acetobacteraceae</taxon>
        <taxon>Acetobacter</taxon>
    </lineage>
</organism>
<evidence type="ECO:0000256" key="1">
    <source>
        <dbReference type="ARBA" id="ARBA00004196"/>
    </source>
</evidence>
<dbReference type="PANTHER" id="PTHR46847">
    <property type="entry name" value="D-ALLOSE-BINDING PERIPLASMIC PROTEIN-RELATED"/>
    <property type="match status" value="1"/>
</dbReference>
<evidence type="ECO:0000256" key="3">
    <source>
        <dbReference type="ARBA" id="ARBA00022729"/>
    </source>
</evidence>
<accession>A0ABX0JHJ2</accession>